<dbReference type="SMART" id="SM00220">
    <property type="entry name" value="S_TKc"/>
    <property type="match status" value="1"/>
</dbReference>
<evidence type="ECO:0000256" key="8">
    <source>
        <dbReference type="SAM" id="Coils"/>
    </source>
</evidence>
<dbReference type="Proteomes" id="UP000011529">
    <property type="component" value="Unassembled WGS sequence"/>
</dbReference>
<name>M2ARU0_9BACT</name>
<dbReference type="Pfam" id="PF00069">
    <property type="entry name" value="Pkinase"/>
    <property type="match status" value="1"/>
</dbReference>
<dbReference type="EMBL" id="ANMO01000174">
    <property type="protein sequence ID" value="EMB15412.1"/>
    <property type="molecule type" value="Genomic_DNA"/>
</dbReference>
<proteinExistence type="predicted"/>
<gene>
    <name evidence="12" type="ORF">RE6C_03851</name>
</gene>
<evidence type="ECO:0000256" key="6">
    <source>
        <dbReference type="ARBA" id="ARBA00022840"/>
    </source>
</evidence>
<accession>M2ARU0</accession>
<dbReference type="PANTHER" id="PTHR43289">
    <property type="entry name" value="MITOGEN-ACTIVATED PROTEIN KINASE KINASE KINASE 20-RELATED"/>
    <property type="match status" value="1"/>
</dbReference>
<keyword evidence="8" id="KW-0175">Coiled coil</keyword>
<dbReference type="SUPFAM" id="SSF56112">
    <property type="entry name" value="Protein kinase-like (PK-like)"/>
    <property type="match status" value="1"/>
</dbReference>
<keyword evidence="13" id="KW-1185">Reference proteome</keyword>
<protein>
    <recommendedName>
        <fullName evidence="1">non-specific serine/threonine protein kinase</fullName>
        <ecNumber evidence="1">2.7.11.1</ecNumber>
    </recommendedName>
</protein>
<evidence type="ECO:0000256" key="4">
    <source>
        <dbReference type="ARBA" id="ARBA00022741"/>
    </source>
</evidence>
<feature type="region of interest" description="Disordered" evidence="9">
    <location>
        <begin position="283"/>
        <end position="305"/>
    </location>
</feature>
<feature type="region of interest" description="Disordered" evidence="9">
    <location>
        <begin position="519"/>
        <end position="543"/>
    </location>
</feature>
<feature type="compositionally biased region" description="Polar residues" evidence="9">
    <location>
        <begin position="283"/>
        <end position="303"/>
    </location>
</feature>
<dbReference type="PROSITE" id="PS50011">
    <property type="entry name" value="PROTEIN_KINASE_DOM"/>
    <property type="match status" value="1"/>
</dbReference>
<feature type="coiled-coil region" evidence="8">
    <location>
        <begin position="474"/>
        <end position="501"/>
    </location>
</feature>
<dbReference type="GO" id="GO:0004674">
    <property type="term" value="F:protein serine/threonine kinase activity"/>
    <property type="evidence" value="ECO:0007669"/>
    <property type="project" value="UniProtKB-KW"/>
</dbReference>
<dbReference type="EC" id="2.7.11.1" evidence="1"/>
<evidence type="ECO:0000256" key="10">
    <source>
        <dbReference type="SAM" id="Phobius"/>
    </source>
</evidence>
<keyword evidence="6 7" id="KW-0067">ATP-binding</keyword>
<keyword evidence="3" id="KW-0808">Transferase</keyword>
<keyword evidence="4 7" id="KW-0547">Nucleotide-binding</keyword>
<organism evidence="12 13">
    <name type="scientific">Rhodopirellula europaea 6C</name>
    <dbReference type="NCBI Taxonomy" id="1263867"/>
    <lineage>
        <taxon>Bacteria</taxon>
        <taxon>Pseudomonadati</taxon>
        <taxon>Planctomycetota</taxon>
        <taxon>Planctomycetia</taxon>
        <taxon>Pirellulales</taxon>
        <taxon>Pirellulaceae</taxon>
        <taxon>Rhodopirellula</taxon>
    </lineage>
</organism>
<feature type="transmembrane region" description="Helical" evidence="10">
    <location>
        <begin position="342"/>
        <end position="362"/>
    </location>
</feature>
<comment type="caution">
    <text evidence="12">The sequence shown here is derived from an EMBL/GenBank/DDBJ whole genome shotgun (WGS) entry which is preliminary data.</text>
</comment>
<dbReference type="InterPro" id="IPR000719">
    <property type="entry name" value="Prot_kinase_dom"/>
</dbReference>
<reference evidence="12" key="1">
    <citation type="submission" date="2012-11" db="EMBL/GenBank/DDBJ databases">
        <title>Permanent draft genomes of Rhodopirellula europaea strain SH398 and 6C.</title>
        <authorList>
            <person name="Richter M."/>
            <person name="Richter-Heitmann T."/>
            <person name="Frank C."/>
            <person name="Harder J."/>
            <person name="Glockner F.O."/>
        </authorList>
    </citation>
    <scope>NUCLEOTIDE SEQUENCE</scope>
    <source>
        <strain evidence="12">6C</strain>
    </source>
</reference>
<keyword evidence="5 12" id="KW-0418">Kinase</keyword>
<dbReference type="AlphaFoldDB" id="M2ARU0"/>
<dbReference type="Gene3D" id="3.30.200.20">
    <property type="entry name" value="Phosphorylase Kinase, domain 1"/>
    <property type="match status" value="1"/>
</dbReference>
<feature type="binding site" evidence="7">
    <location>
        <position position="41"/>
    </location>
    <ligand>
        <name>ATP</name>
        <dbReference type="ChEBI" id="CHEBI:30616"/>
    </ligand>
</feature>
<evidence type="ECO:0000256" key="1">
    <source>
        <dbReference type="ARBA" id="ARBA00012513"/>
    </source>
</evidence>
<dbReference type="PANTHER" id="PTHR43289:SF6">
    <property type="entry name" value="SERINE_THREONINE-PROTEIN KINASE NEKL-3"/>
    <property type="match status" value="1"/>
</dbReference>
<dbReference type="CDD" id="cd14014">
    <property type="entry name" value="STKc_PknB_like"/>
    <property type="match status" value="1"/>
</dbReference>
<dbReference type="PROSITE" id="PS00107">
    <property type="entry name" value="PROTEIN_KINASE_ATP"/>
    <property type="match status" value="1"/>
</dbReference>
<keyword evidence="10" id="KW-0472">Membrane</keyword>
<dbReference type="InterPro" id="IPR011009">
    <property type="entry name" value="Kinase-like_dom_sf"/>
</dbReference>
<reference evidence="12" key="2">
    <citation type="journal article" date="2013" name="Mar. Genomics">
        <title>Expression of sulfatases in Rhodopirellula baltica and the diversity of sulfatases in the genus Rhodopirellula.</title>
        <authorList>
            <person name="Wegner C.E."/>
            <person name="Richter-Heitmann T."/>
            <person name="Klindworth A."/>
            <person name="Klockow C."/>
            <person name="Richter M."/>
            <person name="Achstetter T."/>
            <person name="Glockner F.O."/>
            <person name="Harder J."/>
        </authorList>
    </citation>
    <scope>NUCLEOTIDE SEQUENCE [LARGE SCALE GENOMIC DNA]</scope>
    <source>
        <strain evidence="12">6C</strain>
    </source>
</reference>
<evidence type="ECO:0000259" key="11">
    <source>
        <dbReference type="PROSITE" id="PS50011"/>
    </source>
</evidence>
<feature type="domain" description="Protein kinase" evidence="11">
    <location>
        <begin position="12"/>
        <end position="279"/>
    </location>
</feature>
<sequence>MSDLVGCRVGDYQVLRRLGSGGMADVYAAKHLKLRRDAALKVLRRTPQTSQEDLQRFEREAQAAACLNHPSIVQVYEIGDHQGTHFIAQELIDGSNLKQCLQKSGQFTAKEGIEILRCVTEALVVAHAARVTHRDIKPENIMRSGDGAIKVTDFGLARVLSNTDASAVDLTRAGLTLGTPRYMSPEQIQGHKVDGRSDLYSLGVTLYHLLAGQPPFDAEEPLALAVKHLHEMPQPLDHARGSSDLPPWLVATIMRLLRKTPGERFASAMELLDVIRANISPSESGLSATPSGNGSDVNGTTSIDPDRRSAAVNYLGSTSATIQLQRITDAIANDRRHDTMRWVGVIGLAAIAALAGWGIAIWTKEPTVAQSIGAPLVTRTASIEDQYWQAISLDSVPAWKAVEEYFPKDEITPEEEIYHLKAALQLTRLLIDEQRWPEASAALSGVEQSANTSRLYRALAMVMRYQIQMGTGVRREANETKNKLRNLVDELRNEKSQTLETFRALVPLSDRLELGLDEPAVIDGPSDRRSALQSGRNDSPQIR</sequence>
<dbReference type="Gene3D" id="1.10.510.10">
    <property type="entry name" value="Transferase(Phosphotransferase) domain 1"/>
    <property type="match status" value="1"/>
</dbReference>
<dbReference type="GO" id="GO:0005524">
    <property type="term" value="F:ATP binding"/>
    <property type="evidence" value="ECO:0007669"/>
    <property type="project" value="UniProtKB-UniRule"/>
</dbReference>
<evidence type="ECO:0000256" key="7">
    <source>
        <dbReference type="PROSITE-ProRule" id="PRU10141"/>
    </source>
</evidence>
<evidence type="ECO:0000256" key="5">
    <source>
        <dbReference type="ARBA" id="ARBA00022777"/>
    </source>
</evidence>
<feature type="compositionally biased region" description="Polar residues" evidence="9">
    <location>
        <begin position="531"/>
        <end position="543"/>
    </location>
</feature>
<evidence type="ECO:0000256" key="2">
    <source>
        <dbReference type="ARBA" id="ARBA00022527"/>
    </source>
</evidence>
<dbReference type="InterPro" id="IPR017441">
    <property type="entry name" value="Protein_kinase_ATP_BS"/>
</dbReference>
<evidence type="ECO:0000256" key="3">
    <source>
        <dbReference type="ARBA" id="ARBA00022679"/>
    </source>
</evidence>
<dbReference type="FunFam" id="1.10.510.10:FF:000021">
    <property type="entry name" value="Serine/threonine protein kinase"/>
    <property type="match status" value="1"/>
</dbReference>
<evidence type="ECO:0000313" key="13">
    <source>
        <dbReference type="Proteomes" id="UP000011529"/>
    </source>
</evidence>
<keyword evidence="2 12" id="KW-0723">Serine/threonine-protein kinase</keyword>
<evidence type="ECO:0000256" key="9">
    <source>
        <dbReference type="SAM" id="MobiDB-lite"/>
    </source>
</evidence>
<evidence type="ECO:0000313" key="12">
    <source>
        <dbReference type="EMBL" id="EMB15412.1"/>
    </source>
</evidence>
<keyword evidence="10" id="KW-1133">Transmembrane helix</keyword>
<dbReference type="PATRIC" id="fig|1263867.3.peg.4117"/>
<keyword evidence="10" id="KW-0812">Transmembrane</keyword>